<evidence type="ECO:0000256" key="2">
    <source>
        <dbReference type="ARBA" id="ARBA00022801"/>
    </source>
</evidence>
<dbReference type="AlphaFoldDB" id="A0A1R3RLE7"/>
<dbReference type="SUPFAM" id="SSF53649">
    <property type="entry name" value="Alkaline phosphatase-like"/>
    <property type="match status" value="1"/>
</dbReference>
<accession>A0A1R3RLE7</accession>
<feature type="domain" description="N-sulphoglucosamine sulphohydrolase C-terminal" evidence="3">
    <location>
        <begin position="302"/>
        <end position="465"/>
    </location>
</feature>
<dbReference type="PROSITE" id="PS00523">
    <property type="entry name" value="SULFATASE_1"/>
    <property type="match status" value="1"/>
</dbReference>
<organism evidence="4 5">
    <name type="scientific">Aspergillus carbonarius (strain ITEM 5010)</name>
    <dbReference type="NCBI Taxonomy" id="602072"/>
    <lineage>
        <taxon>Eukaryota</taxon>
        <taxon>Fungi</taxon>
        <taxon>Dikarya</taxon>
        <taxon>Ascomycota</taxon>
        <taxon>Pezizomycotina</taxon>
        <taxon>Eurotiomycetes</taxon>
        <taxon>Eurotiomycetidae</taxon>
        <taxon>Eurotiales</taxon>
        <taxon>Aspergillaceae</taxon>
        <taxon>Aspergillus</taxon>
        <taxon>Aspergillus subgen. Circumdati</taxon>
    </lineage>
</organism>
<sequence>MKFTHCYVTNSICTPSRATILTGTHNHVNGVFTLADKLNNRIPNVAKHLRTGGYQTAMIGKWHLGEGKEHEPRGFDYWSVLPGQGDYFDPVFVSGGDGDGDGDGDGGKGVVERGYVTDIITDKALGWLKGREEGKPFFLMVHHKAPHRSWECRPDHRGLYTEDVTVPDTFDDEYKHRARAAGAAKMRIQSDITYFDLGLVQPEGGEVEVGELFLNGDRKVPDFGDEGIEKVRLVDKEMGEVFRFGSGEEVKRFKYQRYLKRYLRTIHAIDENVGRVLDYLDAEGLSENTVVVYSSDQGFFLGEHGWFDKRFMYEESFQMPFLIRYPRMIRAGSVCDDIISNVDFATTWLDLAGLKIPSYMQGVSFVPLLQGRTPWDWKQVAYHRYWMHRDTIHNAYAHYGVRNQRYKLIYWYAEGFGLPGTQEGGQPKEWELFDCEADPLELFNVYEDPKYASVVVELTRLLEEKMLEIGDTPVH</sequence>
<evidence type="ECO:0000313" key="4">
    <source>
        <dbReference type="EMBL" id="OOF95312.1"/>
    </source>
</evidence>
<dbReference type="OMA" id="GMRFDNC"/>
<keyword evidence="2" id="KW-0378">Hydrolase</keyword>
<evidence type="ECO:0000313" key="5">
    <source>
        <dbReference type="Proteomes" id="UP000188318"/>
    </source>
</evidence>
<evidence type="ECO:0000256" key="1">
    <source>
        <dbReference type="ARBA" id="ARBA00008779"/>
    </source>
</evidence>
<dbReference type="PROSITE" id="PS00149">
    <property type="entry name" value="SULFATASE_2"/>
    <property type="match status" value="1"/>
</dbReference>
<dbReference type="Pfam" id="PF16347">
    <property type="entry name" value="SGSH_C"/>
    <property type="match status" value="1"/>
</dbReference>
<dbReference type="EMBL" id="KV907500">
    <property type="protein sequence ID" value="OOF95312.1"/>
    <property type="molecule type" value="Genomic_DNA"/>
</dbReference>
<dbReference type="STRING" id="602072.A0A1R3RLE7"/>
<evidence type="ECO:0000259" key="3">
    <source>
        <dbReference type="Pfam" id="PF16347"/>
    </source>
</evidence>
<dbReference type="InterPro" id="IPR017850">
    <property type="entry name" value="Alkaline_phosphatase_core_sf"/>
</dbReference>
<dbReference type="OrthoDB" id="103349at2759"/>
<dbReference type="InterPro" id="IPR032506">
    <property type="entry name" value="SGSH_C"/>
</dbReference>
<name>A0A1R3RLE7_ASPC5</name>
<dbReference type="GO" id="GO:0016787">
    <property type="term" value="F:hydrolase activity"/>
    <property type="evidence" value="ECO:0007669"/>
    <property type="project" value="UniProtKB-KW"/>
</dbReference>
<dbReference type="PANTHER" id="PTHR43108">
    <property type="entry name" value="N-ACETYLGLUCOSAMINE-6-SULFATASE FAMILY MEMBER"/>
    <property type="match status" value="1"/>
</dbReference>
<protein>
    <recommendedName>
        <fullName evidence="3">N-sulphoglucosamine sulphohydrolase C-terminal domain-containing protein</fullName>
    </recommendedName>
</protein>
<dbReference type="InterPro" id="IPR024607">
    <property type="entry name" value="Sulfatase_CS"/>
</dbReference>
<dbReference type="Gene3D" id="3.40.720.10">
    <property type="entry name" value="Alkaline Phosphatase, subunit A"/>
    <property type="match status" value="1"/>
</dbReference>
<dbReference type="VEuPathDB" id="FungiDB:ASPCADRAFT_130800"/>
<comment type="similarity">
    <text evidence="1">Belongs to the sulfatase family.</text>
</comment>
<dbReference type="CDD" id="cd16031">
    <property type="entry name" value="G6S_like"/>
    <property type="match status" value="1"/>
</dbReference>
<dbReference type="PANTHER" id="PTHR43108:SF6">
    <property type="entry name" value="N-SULPHOGLUCOSAMINE SULPHOHYDROLASE"/>
    <property type="match status" value="1"/>
</dbReference>
<gene>
    <name evidence="4" type="ORF">ASPCADRAFT_130800</name>
</gene>
<proteinExistence type="inferred from homology"/>
<dbReference type="Proteomes" id="UP000188318">
    <property type="component" value="Unassembled WGS sequence"/>
</dbReference>
<keyword evidence="5" id="KW-1185">Reference proteome</keyword>
<reference evidence="5" key="1">
    <citation type="journal article" date="2017" name="Genome Biol.">
        <title>Comparative genomics reveals high biological diversity and specific adaptations in the industrially and medically important fungal genus Aspergillus.</title>
        <authorList>
            <person name="de Vries R.P."/>
            <person name="Riley R."/>
            <person name="Wiebenga A."/>
            <person name="Aguilar-Osorio G."/>
            <person name="Amillis S."/>
            <person name="Uchima C.A."/>
            <person name="Anderluh G."/>
            <person name="Asadollahi M."/>
            <person name="Askin M."/>
            <person name="Barry K."/>
            <person name="Battaglia E."/>
            <person name="Bayram O."/>
            <person name="Benocci T."/>
            <person name="Braus-Stromeyer S.A."/>
            <person name="Caldana C."/>
            <person name="Canovas D."/>
            <person name="Cerqueira G.C."/>
            <person name="Chen F."/>
            <person name="Chen W."/>
            <person name="Choi C."/>
            <person name="Clum A."/>
            <person name="Dos Santos R.A."/>
            <person name="Damasio A.R."/>
            <person name="Diallinas G."/>
            <person name="Emri T."/>
            <person name="Fekete E."/>
            <person name="Flipphi M."/>
            <person name="Freyberg S."/>
            <person name="Gallo A."/>
            <person name="Gournas C."/>
            <person name="Habgood R."/>
            <person name="Hainaut M."/>
            <person name="Harispe M.L."/>
            <person name="Henrissat B."/>
            <person name="Hilden K.S."/>
            <person name="Hope R."/>
            <person name="Hossain A."/>
            <person name="Karabika E."/>
            <person name="Karaffa L."/>
            <person name="Karanyi Z."/>
            <person name="Krasevec N."/>
            <person name="Kuo A."/>
            <person name="Kusch H."/>
            <person name="LaButti K."/>
            <person name="Lagendijk E.L."/>
            <person name="Lapidus A."/>
            <person name="Levasseur A."/>
            <person name="Lindquist E."/>
            <person name="Lipzen A."/>
            <person name="Logrieco A.F."/>
            <person name="MacCabe A."/>
            <person name="Maekelae M.R."/>
            <person name="Malavazi I."/>
            <person name="Melin P."/>
            <person name="Meyer V."/>
            <person name="Mielnichuk N."/>
            <person name="Miskei M."/>
            <person name="Molnar A.P."/>
            <person name="Mule G."/>
            <person name="Ngan C.Y."/>
            <person name="Orejas M."/>
            <person name="Orosz E."/>
            <person name="Ouedraogo J.P."/>
            <person name="Overkamp K.M."/>
            <person name="Park H.-S."/>
            <person name="Perrone G."/>
            <person name="Piumi F."/>
            <person name="Punt P.J."/>
            <person name="Ram A.F."/>
            <person name="Ramon A."/>
            <person name="Rauscher S."/>
            <person name="Record E."/>
            <person name="Riano-Pachon D.M."/>
            <person name="Robert V."/>
            <person name="Roehrig J."/>
            <person name="Ruller R."/>
            <person name="Salamov A."/>
            <person name="Salih N.S."/>
            <person name="Samson R.A."/>
            <person name="Sandor E."/>
            <person name="Sanguinetti M."/>
            <person name="Schuetze T."/>
            <person name="Sepcic K."/>
            <person name="Shelest E."/>
            <person name="Sherlock G."/>
            <person name="Sophianopoulou V."/>
            <person name="Squina F.M."/>
            <person name="Sun H."/>
            <person name="Susca A."/>
            <person name="Todd R.B."/>
            <person name="Tsang A."/>
            <person name="Unkles S.E."/>
            <person name="van de Wiele N."/>
            <person name="van Rossen-Uffink D."/>
            <person name="Oliveira J.V."/>
            <person name="Vesth T.C."/>
            <person name="Visser J."/>
            <person name="Yu J.-H."/>
            <person name="Zhou M."/>
            <person name="Andersen M.R."/>
            <person name="Archer D.B."/>
            <person name="Baker S.E."/>
            <person name="Benoit I."/>
            <person name="Brakhage A.A."/>
            <person name="Braus G.H."/>
            <person name="Fischer R."/>
            <person name="Frisvad J.C."/>
            <person name="Goldman G.H."/>
            <person name="Houbraken J."/>
            <person name="Oakley B."/>
            <person name="Pocsi I."/>
            <person name="Scazzocchio C."/>
            <person name="Seiboth B."/>
            <person name="vanKuyk P.A."/>
            <person name="Wortman J."/>
            <person name="Dyer P.S."/>
            <person name="Grigoriev I.V."/>
        </authorList>
    </citation>
    <scope>NUCLEOTIDE SEQUENCE [LARGE SCALE GENOMIC DNA]</scope>
    <source>
        <strain evidence="5">ITEM 5010</strain>
    </source>
</reference>